<reference evidence="3 4" key="1">
    <citation type="submission" date="2021-07" db="EMBL/GenBank/DDBJ databases">
        <title>Whole genome sequencing of non-tuberculosis mycobacteria type-strains.</title>
        <authorList>
            <person name="Igarashi Y."/>
            <person name="Osugi A."/>
            <person name="Mitarai S."/>
        </authorList>
    </citation>
    <scope>NUCLEOTIDE SEQUENCE [LARGE SCALE GENOMIC DNA]</scope>
    <source>
        <strain evidence="3 4">JCM 16370</strain>
    </source>
</reference>
<evidence type="ECO:0000313" key="3">
    <source>
        <dbReference type="EMBL" id="QYL16390.1"/>
    </source>
</evidence>
<evidence type="ECO:0000256" key="1">
    <source>
        <dbReference type="SAM" id="SignalP"/>
    </source>
</evidence>
<dbReference type="PROSITE" id="PS51318">
    <property type="entry name" value="TAT"/>
    <property type="match status" value="1"/>
</dbReference>
<feature type="domain" description="Haemophore haem-binding" evidence="2">
    <location>
        <begin position="44"/>
        <end position="119"/>
    </location>
</feature>
<dbReference type="Proteomes" id="UP000825367">
    <property type="component" value="Chromosome"/>
</dbReference>
<name>A0ABX8VF36_9MYCO</name>
<proteinExistence type="predicted"/>
<protein>
    <submittedName>
        <fullName evidence="3">Heme-binding protein</fullName>
    </submittedName>
</protein>
<dbReference type="Gene3D" id="1.20.20.20">
    <property type="entry name" value="Haemophore, haem-binding domain"/>
    <property type="match status" value="1"/>
</dbReference>
<dbReference type="InterPro" id="IPR006311">
    <property type="entry name" value="TAT_signal"/>
</dbReference>
<evidence type="ECO:0000313" key="4">
    <source>
        <dbReference type="Proteomes" id="UP000825367"/>
    </source>
</evidence>
<gene>
    <name evidence="3" type="ORF">K0O64_25835</name>
</gene>
<dbReference type="EMBL" id="CP080333">
    <property type="protein sequence ID" value="QYL16390.1"/>
    <property type="molecule type" value="Genomic_DNA"/>
</dbReference>
<dbReference type="NCBIfam" id="TIGR04529">
    <property type="entry name" value="MTB_hemophore"/>
    <property type="match status" value="1"/>
</dbReference>
<organism evidence="3 4">
    <name type="scientific">Mycolicibacterium pallens</name>
    <dbReference type="NCBI Taxonomy" id="370524"/>
    <lineage>
        <taxon>Bacteria</taxon>
        <taxon>Bacillati</taxon>
        <taxon>Actinomycetota</taxon>
        <taxon>Actinomycetes</taxon>
        <taxon>Mycobacteriales</taxon>
        <taxon>Mycobacteriaceae</taxon>
        <taxon>Mycolicibacterium</taxon>
    </lineage>
</organism>
<keyword evidence="4" id="KW-1185">Reference proteome</keyword>
<sequence>MLVRRAVLAVLATAAASAVVSIPSAVADPTPEPTPAPAPAATSDCSAAGLSATISSVTKNLSDYFAVHPDANQALIDATRQSAFSAIGAFNTYFNDHPDQANDIRAIKAPLNAFQERCGLQVEPAEALVVIGEL</sequence>
<dbReference type="RefSeq" id="WP_071948995.1">
    <property type="nucleotide sequence ID" value="NZ_BAAAVX010000047.1"/>
</dbReference>
<feature type="chain" id="PRO_5047388627" evidence="1">
    <location>
        <begin position="28"/>
        <end position="134"/>
    </location>
</feature>
<dbReference type="InterPro" id="IPR032407">
    <property type="entry name" value="MHB"/>
</dbReference>
<dbReference type="InterPro" id="IPR038378">
    <property type="entry name" value="MHB_sf"/>
</dbReference>
<dbReference type="Pfam" id="PF16525">
    <property type="entry name" value="MHB"/>
    <property type="match status" value="1"/>
</dbReference>
<accession>A0ABX8VF36</accession>
<feature type="signal peptide" evidence="1">
    <location>
        <begin position="1"/>
        <end position="27"/>
    </location>
</feature>
<keyword evidence="1" id="KW-0732">Signal</keyword>
<evidence type="ECO:0000259" key="2">
    <source>
        <dbReference type="Pfam" id="PF16525"/>
    </source>
</evidence>